<feature type="domain" description="4Fe-4S Wbl-type" evidence="1">
    <location>
        <begin position="35"/>
        <end position="98"/>
    </location>
</feature>
<dbReference type="InterPro" id="IPR034768">
    <property type="entry name" value="4FE4S_WBL"/>
</dbReference>
<organism evidence="2 3">
    <name type="scientific">Saccharothrix saharensis</name>
    <dbReference type="NCBI Taxonomy" id="571190"/>
    <lineage>
        <taxon>Bacteria</taxon>
        <taxon>Bacillati</taxon>
        <taxon>Actinomycetota</taxon>
        <taxon>Actinomycetes</taxon>
        <taxon>Pseudonocardiales</taxon>
        <taxon>Pseudonocardiaceae</taxon>
        <taxon>Saccharothrix</taxon>
    </lineage>
</organism>
<reference evidence="2 3" key="1">
    <citation type="submission" date="2019-06" db="EMBL/GenBank/DDBJ databases">
        <title>Sequencing the genomes of 1000 actinobacteria strains.</title>
        <authorList>
            <person name="Klenk H.-P."/>
        </authorList>
    </citation>
    <scope>NUCLEOTIDE SEQUENCE [LARGE SCALE GENOMIC DNA]</scope>
    <source>
        <strain evidence="2 3">DSM 45456</strain>
    </source>
</reference>
<dbReference type="OrthoDB" id="3689751at2"/>
<evidence type="ECO:0000313" key="3">
    <source>
        <dbReference type="Proteomes" id="UP000316628"/>
    </source>
</evidence>
<keyword evidence="3" id="KW-1185">Reference proteome</keyword>
<comment type="caution">
    <text evidence="2">The sequence shown here is derived from an EMBL/GenBank/DDBJ whole genome shotgun (WGS) entry which is preliminary data.</text>
</comment>
<dbReference type="Proteomes" id="UP000316628">
    <property type="component" value="Unassembled WGS sequence"/>
</dbReference>
<dbReference type="AlphaFoldDB" id="A0A543JCT8"/>
<protein>
    <submittedName>
        <fullName evidence="2">WhiB family redox-sensing transcriptional regulator</fullName>
    </submittedName>
</protein>
<dbReference type="EMBL" id="VFPP01000001">
    <property type="protein sequence ID" value="TQM80667.1"/>
    <property type="molecule type" value="Genomic_DNA"/>
</dbReference>
<accession>A0A543JCT8</accession>
<proteinExistence type="predicted"/>
<evidence type="ECO:0000313" key="2">
    <source>
        <dbReference type="EMBL" id="TQM80667.1"/>
    </source>
</evidence>
<evidence type="ECO:0000259" key="1">
    <source>
        <dbReference type="PROSITE" id="PS51674"/>
    </source>
</evidence>
<sequence length="115" mass="12993">MVNPEDYFEVVAADLDRFAAVPDEVLWEIVTLDGRCLWLVPVDEVPEWDEEESTDRELAARLCAECPVRRACLELELRTAGADTVGVWGGLSEEERRALYPVWRARRGRMGGPSS</sequence>
<dbReference type="PROSITE" id="PS51674">
    <property type="entry name" value="4FE4S_WBL"/>
    <property type="match status" value="1"/>
</dbReference>
<gene>
    <name evidence="2" type="ORF">FHX81_3011</name>
</gene>
<name>A0A543JCT8_9PSEU</name>
<dbReference type="Pfam" id="PF02467">
    <property type="entry name" value="Whib"/>
    <property type="match status" value="1"/>
</dbReference>